<protein>
    <submittedName>
        <fullName evidence="2">Uncharacterized protein</fullName>
    </submittedName>
</protein>
<feature type="compositionally biased region" description="Basic and acidic residues" evidence="1">
    <location>
        <begin position="40"/>
        <end position="58"/>
    </location>
</feature>
<comment type="caution">
    <text evidence="2">The sequence shown here is derived from an EMBL/GenBank/DDBJ whole genome shotgun (WGS) entry which is preliminary data.</text>
</comment>
<keyword evidence="3" id="KW-1185">Reference proteome</keyword>
<sequence>MEQSTSSAVPGNDPEREVPIDAPGAGEEPAAPEHQQPQQREQRRQPRPDGARDARPVDRGALSETGQY</sequence>
<feature type="non-terminal residue" evidence="2">
    <location>
        <position position="68"/>
    </location>
</feature>
<feature type="region of interest" description="Disordered" evidence="1">
    <location>
        <begin position="1"/>
        <end position="68"/>
    </location>
</feature>
<proteinExistence type="predicted"/>
<dbReference type="RefSeq" id="WP_372490775.1">
    <property type="nucleotide sequence ID" value="NZ_JAMRYM010000102.1"/>
</dbReference>
<evidence type="ECO:0000256" key="1">
    <source>
        <dbReference type="SAM" id="MobiDB-lite"/>
    </source>
</evidence>
<dbReference type="Proteomes" id="UP001155240">
    <property type="component" value="Unassembled WGS sequence"/>
</dbReference>
<reference evidence="2" key="1">
    <citation type="submission" date="2022-06" db="EMBL/GenBank/DDBJ databases">
        <title>Whole genome shotgun sequencing (WGS) of Rathayibacter sp. ZW T2_19, isolated from stored onions (Allium cepa).</title>
        <authorList>
            <person name="Stoll D.A."/>
            <person name="Huch M."/>
        </authorList>
    </citation>
    <scope>NUCLEOTIDE SEQUENCE</scope>
    <source>
        <strain evidence="2">ZW T2_19</strain>
    </source>
</reference>
<accession>A0A9X2IV14</accession>
<feature type="compositionally biased region" description="Low complexity" evidence="1">
    <location>
        <begin position="22"/>
        <end position="39"/>
    </location>
</feature>
<organism evidence="2 3">
    <name type="scientific">Rathayibacter rubneri</name>
    <dbReference type="NCBI Taxonomy" id="2950106"/>
    <lineage>
        <taxon>Bacteria</taxon>
        <taxon>Bacillati</taxon>
        <taxon>Actinomycetota</taxon>
        <taxon>Actinomycetes</taxon>
        <taxon>Micrococcales</taxon>
        <taxon>Microbacteriaceae</taxon>
        <taxon>Rathayibacter</taxon>
    </lineage>
</organism>
<evidence type="ECO:0000313" key="2">
    <source>
        <dbReference type="EMBL" id="MCM6764023.1"/>
    </source>
</evidence>
<name>A0A9X2IV14_9MICO</name>
<gene>
    <name evidence="2" type="ORF">NB037_16535</name>
</gene>
<dbReference type="AlphaFoldDB" id="A0A9X2IV14"/>
<evidence type="ECO:0000313" key="3">
    <source>
        <dbReference type="Proteomes" id="UP001155240"/>
    </source>
</evidence>
<dbReference type="EMBL" id="JAMRYM010000102">
    <property type="protein sequence ID" value="MCM6764023.1"/>
    <property type="molecule type" value="Genomic_DNA"/>
</dbReference>